<gene>
    <name evidence="1" type="ORF">MUDAN_MDHGFNIF_02777</name>
</gene>
<dbReference type="OrthoDB" id="2225914at2"/>
<sequence length="104" mass="11820">MFNQNQEVARYATFGLVAQLPSEIIDAIWAIIDDNLQGVVPLSKVLQFALIERSGAVTVVFDTQHDAILEFDLPNDYDRRFPETVAIYDNGDRQTMMLVDELPF</sequence>
<protein>
    <recommendedName>
        <fullName evidence="3">GTP cyclohydrolase</fullName>
    </recommendedName>
</protein>
<dbReference type="Pfam" id="PF06124">
    <property type="entry name" value="DUF960"/>
    <property type="match status" value="1"/>
</dbReference>
<organism evidence="1 2">
    <name type="scientific">Lactiplantibacillus mudanjiangensis</name>
    <dbReference type="NCBI Taxonomy" id="1296538"/>
    <lineage>
        <taxon>Bacteria</taxon>
        <taxon>Bacillati</taxon>
        <taxon>Bacillota</taxon>
        <taxon>Bacilli</taxon>
        <taxon>Lactobacillales</taxon>
        <taxon>Lactobacillaceae</taxon>
        <taxon>Lactiplantibacillus</taxon>
    </lineage>
</organism>
<evidence type="ECO:0008006" key="3">
    <source>
        <dbReference type="Google" id="ProtNLM"/>
    </source>
</evidence>
<evidence type="ECO:0000313" key="1">
    <source>
        <dbReference type="EMBL" id="VDG27967.1"/>
    </source>
</evidence>
<dbReference type="InterPro" id="IPR009303">
    <property type="entry name" value="DUF960"/>
</dbReference>
<dbReference type="AlphaFoldDB" id="A0A660E4T5"/>
<dbReference type="RefSeq" id="WP_130843498.1">
    <property type="nucleotide sequence ID" value="NZ_BJDY01000002.1"/>
</dbReference>
<keyword evidence="2" id="KW-1185">Reference proteome</keyword>
<proteinExistence type="predicted"/>
<dbReference type="EMBL" id="UYIG01000079">
    <property type="protein sequence ID" value="VDG27967.1"/>
    <property type="molecule type" value="Genomic_DNA"/>
</dbReference>
<reference evidence="1 2" key="1">
    <citation type="submission" date="2018-11" db="EMBL/GenBank/DDBJ databases">
        <authorList>
            <person name="Wuyts S."/>
        </authorList>
    </citation>
    <scope>NUCLEOTIDE SEQUENCE [LARGE SCALE GENOMIC DNA]</scope>
    <source>
        <strain evidence="1">Lactobacillus mudanjiangensis AMBF249</strain>
    </source>
</reference>
<name>A0A660E4T5_9LACO</name>
<evidence type="ECO:0000313" key="2">
    <source>
        <dbReference type="Proteomes" id="UP000289996"/>
    </source>
</evidence>
<dbReference type="Gene3D" id="3.10.450.150">
    <property type="entry name" value="enterococcus faecalis protein"/>
    <property type="match status" value="1"/>
</dbReference>
<accession>A0A660E4T5</accession>
<dbReference type="Proteomes" id="UP000289996">
    <property type="component" value="Unassembled WGS sequence"/>
</dbReference>